<dbReference type="GO" id="GO:0005313">
    <property type="term" value="F:L-glutamate transmembrane transporter activity"/>
    <property type="evidence" value="ECO:0007669"/>
    <property type="project" value="TreeGrafter"/>
</dbReference>
<dbReference type="AlphaFoldDB" id="A0A9J6EL95"/>
<evidence type="ECO:0000256" key="2">
    <source>
        <dbReference type="ARBA" id="ARBA00006148"/>
    </source>
</evidence>
<keyword evidence="9" id="KW-1185">Reference proteome</keyword>
<feature type="transmembrane region" description="Helical" evidence="7">
    <location>
        <begin position="86"/>
        <end position="107"/>
    </location>
</feature>
<evidence type="ECO:0000313" key="9">
    <source>
        <dbReference type="Proteomes" id="UP000821866"/>
    </source>
</evidence>
<dbReference type="GO" id="GO:0015501">
    <property type="term" value="F:glutamate:sodium symporter activity"/>
    <property type="evidence" value="ECO:0007669"/>
    <property type="project" value="TreeGrafter"/>
</dbReference>
<keyword evidence="3 7" id="KW-0813">Transport</keyword>
<dbReference type="InterPro" id="IPR050746">
    <property type="entry name" value="DAACS"/>
</dbReference>
<dbReference type="PANTHER" id="PTHR11958">
    <property type="entry name" value="SODIUM/DICARBOXYLATE SYMPORTER-RELATED"/>
    <property type="match status" value="1"/>
</dbReference>
<comment type="caution">
    <text evidence="7">Lacks conserved residue(s) required for the propagation of feature annotation.</text>
</comment>
<evidence type="ECO:0000256" key="4">
    <source>
        <dbReference type="ARBA" id="ARBA00022692"/>
    </source>
</evidence>
<accession>A0A9J6EL95</accession>
<protein>
    <recommendedName>
        <fullName evidence="7">Amino acid transporter</fullName>
    </recommendedName>
</protein>
<evidence type="ECO:0000256" key="3">
    <source>
        <dbReference type="ARBA" id="ARBA00022448"/>
    </source>
</evidence>
<reference evidence="8" key="2">
    <citation type="submission" date="2021-09" db="EMBL/GenBank/DDBJ databases">
        <authorList>
            <person name="Jia N."/>
            <person name="Wang J."/>
            <person name="Shi W."/>
            <person name="Du L."/>
            <person name="Sun Y."/>
            <person name="Zhan W."/>
            <person name="Jiang J."/>
            <person name="Wang Q."/>
            <person name="Zhang B."/>
            <person name="Ji P."/>
            <person name="Sakyi L.B."/>
            <person name="Cui X."/>
            <person name="Yuan T."/>
            <person name="Jiang B."/>
            <person name="Yang W."/>
            <person name="Lam T.T.-Y."/>
            <person name="Chang Q."/>
            <person name="Ding S."/>
            <person name="Wang X."/>
            <person name="Zhu J."/>
            <person name="Ruan X."/>
            <person name="Zhao L."/>
            <person name="Wei J."/>
            <person name="Que T."/>
            <person name="Du C."/>
            <person name="Cheng J."/>
            <person name="Dai P."/>
            <person name="Han X."/>
            <person name="Huang E."/>
            <person name="Gao Y."/>
            <person name="Liu J."/>
            <person name="Shao H."/>
            <person name="Ye R."/>
            <person name="Li L."/>
            <person name="Wei W."/>
            <person name="Wang X."/>
            <person name="Wang C."/>
            <person name="Huo Q."/>
            <person name="Li W."/>
            <person name="Guo W."/>
            <person name="Chen H."/>
            <person name="Chen S."/>
            <person name="Zhou L."/>
            <person name="Zhou L."/>
            <person name="Ni X."/>
            <person name="Tian J."/>
            <person name="Zhou Y."/>
            <person name="Sheng Y."/>
            <person name="Liu T."/>
            <person name="Pan Y."/>
            <person name="Xia L."/>
            <person name="Li J."/>
            <person name="Zhao F."/>
            <person name="Cao W."/>
        </authorList>
    </citation>
    <scope>NUCLEOTIDE SEQUENCE</scope>
    <source>
        <strain evidence="8">Rmic-2018</strain>
        <tissue evidence="8">Larvae</tissue>
    </source>
</reference>
<dbReference type="EMBL" id="JABSTU010000003">
    <property type="protein sequence ID" value="KAH8035118.1"/>
    <property type="molecule type" value="Genomic_DNA"/>
</dbReference>
<comment type="similarity">
    <text evidence="2 7">Belongs to the dicarboxylate/amino acid:cation symporter (DAACS) (TC 2.A.23) family.</text>
</comment>
<dbReference type="GO" id="GO:0005886">
    <property type="term" value="C:plasma membrane"/>
    <property type="evidence" value="ECO:0007669"/>
    <property type="project" value="TreeGrafter"/>
</dbReference>
<evidence type="ECO:0000256" key="7">
    <source>
        <dbReference type="RuleBase" id="RU361216"/>
    </source>
</evidence>
<feature type="transmembrane region" description="Helical" evidence="7">
    <location>
        <begin position="159"/>
        <end position="183"/>
    </location>
</feature>
<dbReference type="SUPFAM" id="SSF118215">
    <property type="entry name" value="Proton glutamate symport protein"/>
    <property type="match status" value="1"/>
</dbReference>
<comment type="caution">
    <text evidence="8">The sequence shown here is derived from an EMBL/GenBank/DDBJ whole genome shotgun (WGS) entry which is preliminary data.</text>
</comment>
<keyword evidence="7" id="KW-0769">Symport</keyword>
<dbReference type="VEuPathDB" id="VectorBase:LOC119181911"/>
<dbReference type="GO" id="GO:0015175">
    <property type="term" value="F:neutral L-amino acid transmembrane transporter activity"/>
    <property type="evidence" value="ECO:0007669"/>
    <property type="project" value="TreeGrafter"/>
</dbReference>
<evidence type="ECO:0000256" key="6">
    <source>
        <dbReference type="ARBA" id="ARBA00023136"/>
    </source>
</evidence>
<dbReference type="Pfam" id="PF00375">
    <property type="entry name" value="SDF"/>
    <property type="match status" value="1"/>
</dbReference>
<name>A0A9J6EL95_RHIMP</name>
<dbReference type="PRINTS" id="PR00173">
    <property type="entry name" value="EDTRNSPORT"/>
</dbReference>
<dbReference type="Proteomes" id="UP000821866">
    <property type="component" value="Chromosome 11"/>
</dbReference>
<organism evidence="8 9">
    <name type="scientific">Rhipicephalus microplus</name>
    <name type="common">Cattle tick</name>
    <name type="synonym">Boophilus microplus</name>
    <dbReference type="NCBI Taxonomy" id="6941"/>
    <lineage>
        <taxon>Eukaryota</taxon>
        <taxon>Metazoa</taxon>
        <taxon>Ecdysozoa</taxon>
        <taxon>Arthropoda</taxon>
        <taxon>Chelicerata</taxon>
        <taxon>Arachnida</taxon>
        <taxon>Acari</taxon>
        <taxon>Parasitiformes</taxon>
        <taxon>Ixodida</taxon>
        <taxon>Ixodoidea</taxon>
        <taxon>Ixodidae</taxon>
        <taxon>Rhipicephalinae</taxon>
        <taxon>Rhipicephalus</taxon>
        <taxon>Boophilus</taxon>
    </lineage>
</organism>
<comment type="subcellular location">
    <subcellularLocation>
        <location evidence="1 7">Membrane</location>
        <topology evidence="1 7">Multi-pass membrane protein</topology>
    </subcellularLocation>
</comment>
<dbReference type="PANTHER" id="PTHR11958:SF63">
    <property type="entry name" value="AMINO ACID TRANSPORTER"/>
    <property type="match status" value="1"/>
</dbReference>
<proteinExistence type="inferred from homology"/>
<dbReference type="InterPro" id="IPR001991">
    <property type="entry name" value="Na-dicarboxylate_symporter"/>
</dbReference>
<feature type="transmembrane region" description="Helical" evidence="7">
    <location>
        <begin position="127"/>
        <end position="147"/>
    </location>
</feature>
<evidence type="ECO:0000256" key="5">
    <source>
        <dbReference type="ARBA" id="ARBA00022989"/>
    </source>
</evidence>
<evidence type="ECO:0000313" key="8">
    <source>
        <dbReference type="EMBL" id="KAH8035118.1"/>
    </source>
</evidence>
<gene>
    <name evidence="8" type="ORF">HPB51_004359</name>
</gene>
<keyword evidence="4 7" id="KW-0812">Transmembrane</keyword>
<sequence length="220" mass="23309">MTSEELMNSLHCRKCKILQARPLGDKGTAMVMLRGNSLPYQSEAAGGLGRIRCGAMGSPSEHHATAHVDDTSPPEQVVDGVSSRPLPLLMAAGLVAGAALGFTIRYIDSPWTKRQIVYLGFPGELFLRMMSGVTLPLISTSVVAALGSCRPPVLGRVGLCALTLSLACKFLATAGALGLVAFLSPGNTVRLDVVETPKPSSSLSNVAIDRLLDLIRHEWF</sequence>
<keyword evidence="6 7" id="KW-0472">Membrane</keyword>
<dbReference type="InterPro" id="IPR036458">
    <property type="entry name" value="Na:dicarbo_symporter_sf"/>
</dbReference>
<evidence type="ECO:0000256" key="1">
    <source>
        <dbReference type="ARBA" id="ARBA00004141"/>
    </source>
</evidence>
<dbReference type="Gene3D" id="1.10.3860.10">
    <property type="entry name" value="Sodium:dicarboxylate symporter"/>
    <property type="match status" value="1"/>
</dbReference>
<keyword evidence="5 7" id="KW-1133">Transmembrane helix</keyword>
<reference evidence="8" key="1">
    <citation type="journal article" date="2020" name="Cell">
        <title>Large-Scale Comparative Analyses of Tick Genomes Elucidate Their Genetic Diversity and Vector Capacities.</title>
        <authorList>
            <consortium name="Tick Genome and Microbiome Consortium (TIGMIC)"/>
            <person name="Jia N."/>
            <person name="Wang J."/>
            <person name="Shi W."/>
            <person name="Du L."/>
            <person name="Sun Y."/>
            <person name="Zhan W."/>
            <person name="Jiang J.F."/>
            <person name="Wang Q."/>
            <person name="Zhang B."/>
            <person name="Ji P."/>
            <person name="Bell-Sakyi L."/>
            <person name="Cui X.M."/>
            <person name="Yuan T.T."/>
            <person name="Jiang B.G."/>
            <person name="Yang W.F."/>
            <person name="Lam T.T."/>
            <person name="Chang Q.C."/>
            <person name="Ding S.J."/>
            <person name="Wang X.J."/>
            <person name="Zhu J.G."/>
            <person name="Ruan X.D."/>
            <person name="Zhao L."/>
            <person name="Wei J.T."/>
            <person name="Ye R.Z."/>
            <person name="Que T.C."/>
            <person name="Du C.H."/>
            <person name="Zhou Y.H."/>
            <person name="Cheng J.X."/>
            <person name="Dai P.F."/>
            <person name="Guo W.B."/>
            <person name="Han X.H."/>
            <person name="Huang E.J."/>
            <person name="Li L.F."/>
            <person name="Wei W."/>
            <person name="Gao Y.C."/>
            <person name="Liu J.Z."/>
            <person name="Shao H.Z."/>
            <person name="Wang X."/>
            <person name="Wang C.C."/>
            <person name="Yang T.C."/>
            <person name="Huo Q.B."/>
            <person name="Li W."/>
            <person name="Chen H.Y."/>
            <person name="Chen S.E."/>
            <person name="Zhou L.G."/>
            <person name="Ni X.B."/>
            <person name="Tian J.H."/>
            <person name="Sheng Y."/>
            <person name="Liu T."/>
            <person name="Pan Y.S."/>
            <person name="Xia L.Y."/>
            <person name="Li J."/>
            <person name="Zhao F."/>
            <person name="Cao W.C."/>
        </authorList>
    </citation>
    <scope>NUCLEOTIDE SEQUENCE</scope>
    <source>
        <strain evidence="8">Rmic-2018</strain>
    </source>
</reference>